<dbReference type="Pfam" id="PF16868">
    <property type="entry name" value="NMT1_3"/>
    <property type="match status" value="1"/>
</dbReference>
<gene>
    <name evidence="2" type="ORF">SAMN05216252_13160</name>
</gene>
<reference evidence="2 3" key="1">
    <citation type="submission" date="2017-06" db="EMBL/GenBank/DDBJ databases">
        <authorList>
            <person name="Kim H.J."/>
            <person name="Triplett B.A."/>
        </authorList>
    </citation>
    <scope>NUCLEOTIDE SEQUENCE [LARGE SCALE GENOMIC DNA]</scope>
    <source>
        <strain evidence="2 3">CGMCC 4.1858</strain>
    </source>
</reference>
<keyword evidence="1" id="KW-0472">Membrane</keyword>
<accession>A0A239N682</accession>
<evidence type="ECO:0000313" key="2">
    <source>
        <dbReference type="EMBL" id="SNT49983.1"/>
    </source>
</evidence>
<dbReference type="RefSeq" id="WP_179280128.1">
    <property type="nucleotide sequence ID" value="NZ_FZOF01000031.1"/>
</dbReference>
<name>A0A239N682_9ACTN</name>
<keyword evidence="3" id="KW-1185">Reference proteome</keyword>
<dbReference type="Proteomes" id="UP000198280">
    <property type="component" value="Unassembled WGS sequence"/>
</dbReference>
<dbReference type="InterPro" id="IPR011852">
    <property type="entry name" value="TRAP_TAXI"/>
</dbReference>
<evidence type="ECO:0000313" key="3">
    <source>
        <dbReference type="Proteomes" id="UP000198280"/>
    </source>
</evidence>
<dbReference type="SUPFAM" id="SSF53850">
    <property type="entry name" value="Periplasmic binding protein-like II"/>
    <property type="match status" value="1"/>
</dbReference>
<protein>
    <recommendedName>
        <fullName evidence="4">TAXI family TRAP transporter solute-binding subunit</fullName>
    </recommendedName>
</protein>
<evidence type="ECO:0008006" key="4">
    <source>
        <dbReference type="Google" id="ProtNLM"/>
    </source>
</evidence>
<dbReference type="PANTHER" id="PTHR42941">
    <property type="entry name" value="SLL1037 PROTEIN"/>
    <property type="match status" value="1"/>
</dbReference>
<feature type="transmembrane region" description="Helical" evidence="1">
    <location>
        <begin position="12"/>
        <end position="30"/>
    </location>
</feature>
<dbReference type="Gene3D" id="3.40.190.10">
    <property type="entry name" value="Periplasmic binding protein-like II"/>
    <property type="match status" value="2"/>
</dbReference>
<evidence type="ECO:0000256" key="1">
    <source>
        <dbReference type="SAM" id="Phobius"/>
    </source>
</evidence>
<dbReference type="EMBL" id="FZOF01000031">
    <property type="protein sequence ID" value="SNT49983.1"/>
    <property type="molecule type" value="Genomic_DNA"/>
</dbReference>
<dbReference type="NCBIfam" id="TIGR02122">
    <property type="entry name" value="TRAP_TAXI"/>
    <property type="match status" value="1"/>
</dbReference>
<organism evidence="2 3">
    <name type="scientific">Actinacidiphila glaucinigra</name>
    <dbReference type="NCBI Taxonomy" id="235986"/>
    <lineage>
        <taxon>Bacteria</taxon>
        <taxon>Bacillati</taxon>
        <taxon>Actinomycetota</taxon>
        <taxon>Actinomycetes</taxon>
        <taxon>Kitasatosporales</taxon>
        <taxon>Streptomycetaceae</taxon>
        <taxon>Actinacidiphila</taxon>
    </lineage>
</organism>
<proteinExistence type="predicted"/>
<dbReference type="PANTHER" id="PTHR42941:SF1">
    <property type="entry name" value="SLL1037 PROTEIN"/>
    <property type="match status" value="1"/>
</dbReference>
<dbReference type="AlphaFoldDB" id="A0A239N682"/>
<keyword evidence="1" id="KW-0812">Transmembrane</keyword>
<sequence length="327" mass="35584">MELPRIGRRRAVQAVLAVAAAVALLLWWVLPSDGPSYPKDRVDFATGVRNGVYDTYGKRLQPYLHTDLPGVPVRLVRSEGSVDNVRRVATGKADFAIAAADAVADYDGPGAGRLRACARLYDDYMQLVVPAGSPVRSAKDLRGLRVGIGQPSSGVNLIAQRLLEAADLGEPGDVRRRTVGIDRAPEMLREGKLDAFFWSGGLPTKTIANLAETTDVKLVQLGDLVARLHAESEESAYYRQAVMPADAYPMVQGGRAVQTIAVANLLITTDRTDTGLVDRLTRTVIDSRDRIGQEVHAAQLMDLRTAVFTDPLRLHAGAERYYRSVKP</sequence>
<keyword evidence="1" id="KW-1133">Transmembrane helix</keyword>